<dbReference type="EMBL" id="CAJRAY010000080">
    <property type="protein sequence ID" value="CAG5091167.1"/>
    <property type="molecule type" value="Genomic_DNA"/>
</dbReference>
<gene>
    <name evidence="4" type="primary">txxe 3112</name>
    <name evidence="4" type="ORF">TXXE_15130</name>
</gene>
<dbReference type="Proteomes" id="UP000681526">
    <property type="component" value="Unassembled WGS sequence"/>
</dbReference>
<accession>A0ABM8V768</accession>
<evidence type="ECO:0000256" key="1">
    <source>
        <dbReference type="ARBA" id="ARBA00023015"/>
    </source>
</evidence>
<dbReference type="InterPro" id="IPR036390">
    <property type="entry name" value="WH_DNA-bd_sf"/>
</dbReference>
<dbReference type="PROSITE" id="PS51000">
    <property type="entry name" value="HTH_DEOR_2"/>
    <property type="match status" value="1"/>
</dbReference>
<reference evidence="4 5" key="1">
    <citation type="submission" date="2021-04" db="EMBL/GenBank/DDBJ databases">
        <authorList>
            <person name="Rakotoarivonina H."/>
        </authorList>
    </citation>
    <scope>NUCLEOTIDE SEQUENCE [LARGE SCALE GENOMIC DNA]</scope>
    <source>
        <strain evidence="4 5">XE</strain>
    </source>
</reference>
<dbReference type="SUPFAM" id="SSF46785">
    <property type="entry name" value="Winged helix' DNA-binding domain"/>
    <property type="match status" value="1"/>
</dbReference>
<dbReference type="InterPro" id="IPR013196">
    <property type="entry name" value="HTH_11"/>
</dbReference>
<sequence length="320" mass="36602">MEGLLMSKSRRLLELMMAVNRKRRFKVRELAEEFGVSTRTMLRDLQTLSELGVPLYSETGPNGGYQVLRERVIAPIAFTEGEAAAVFFAIHALRHYAELPFEAESASAERKFYLNMPGDIRERIDGMKDRVDFLAPKRRAEAPCLGRLLEAAIRGQALRIEYEAKNGAVELRRIRPALLYADDGFWYCTAYCYEREDYRVFRCDRVRRAEPDGPDLQPLDPDEVREARLGAATAGERIRLRARLTAEGVRRWESKHWLAPMVTVEGDGSGTVDAEVPRGDLPFFAELFVALGSEAEAEGPEELRAEIRRRLAERMERYRE</sequence>
<dbReference type="PROSITE" id="PS52050">
    <property type="entry name" value="WYL"/>
    <property type="match status" value="1"/>
</dbReference>
<keyword evidence="1" id="KW-0805">Transcription regulation</keyword>
<comment type="caution">
    <text evidence="4">The sequence shown here is derived from an EMBL/GenBank/DDBJ whole genome shotgun (WGS) entry which is preliminary data.</text>
</comment>
<dbReference type="InterPro" id="IPR057727">
    <property type="entry name" value="WCX_dom"/>
</dbReference>
<keyword evidence="2" id="KW-0804">Transcription</keyword>
<dbReference type="PANTHER" id="PTHR34580:SF9">
    <property type="entry name" value="SLL5097 PROTEIN"/>
    <property type="match status" value="1"/>
</dbReference>
<dbReference type="Pfam" id="PF25583">
    <property type="entry name" value="WCX"/>
    <property type="match status" value="1"/>
</dbReference>
<evidence type="ECO:0000313" key="5">
    <source>
        <dbReference type="Proteomes" id="UP000681526"/>
    </source>
</evidence>
<dbReference type="Pfam" id="PF08279">
    <property type="entry name" value="HTH_11"/>
    <property type="match status" value="1"/>
</dbReference>
<dbReference type="InterPro" id="IPR001034">
    <property type="entry name" value="DeoR_HTH"/>
</dbReference>
<feature type="domain" description="HTH deoR-type" evidence="3">
    <location>
        <begin position="8"/>
        <end position="63"/>
    </location>
</feature>
<dbReference type="InterPro" id="IPR036388">
    <property type="entry name" value="WH-like_DNA-bd_sf"/>
</dbReference>
<dbReference type="InterPro" id="IPR028349">
    <property type="entry name" value="PafC-like"/>
</dbReference>
<evidence type="ECO:0000256" key="2">
    <source>
        <dbReference type="ARBA" id="ARBA00023163"/>
    </source>
</evidence>
<evidence type="ECO:0000313" key="4">
    <source>
        <dbReference type="EMBL" id="CAG5091167.1"/>
    </source>
</evidence>
<evidence type="ECO:0000259" key="3">
    <source>
        <dbReference type="PROSITE" id="PS51000"/>
    </source>
</evidence>
<dbReference type="InterPro" id="IPR051534">
    <property type="entry name" value="CBASS_pafABC_assoc_protein"/>
</dbReference>
<protein>
    <submittedName>
        <fullName evidence="4">Helix-turn-helix type 11 domain protein</fullName>
    </submittedName>
</protein>
<dbReference type="Pfam" id="PF13280">
    <property type="entry name" value="WYL"/>
    <property type="match status" value="1"/>
</dbReference>
<dbReference type="PANTHER" id="PTHR34580">
    <property type="match status" value="1"/>
</dbReference>
<dbReference type="Gene3D" id="1.10.10.10">
    <property type="entry name" value="Winged helix-like DNA-binding domain superfamily/Winged helix DNA-binding domain"/>
    <property type="match status" value="1"/>
</dbReference>
<dbReference type="InterPro" id="IPR026881">
    <property type="entry name" value="WYL_dom"/>
</dbReference>
<proteinExistence type="predicted"/>
<keyword evidence="5" id="KW-1185">Reference proteome</keyword>
<dbReference type="PIRSF" id="PIRSF016838">
    <property type="entry name" value="PafC"/>
    <property type="match status" value="1"/>
</dbReference>
<name>A0ABM8V768_THEXY</name>
<organism evidence="4 5">
    <name type="scientific">Thermobacillus xylanilyticus</name>
    <dbReference type="NCBI Taxonomy" id="76633"/>
    <lineage>
        <taxon>Bacteria</taxon>
        <taxon>Bacillati</taxon>
        <taxon>Bacillota</taxon>
        <taxon>Bacilli</taxon>
        <taxon>Bacillales</taxon>
        <taxon>Paenibacillaceae</taxon>
        <taxon>Thermobacillus</taxon>
    </lineage>
</organism>